<sequence length="106" mass="11013">MKTFYANVVILFLAIVTPAFSAPLPMSGTLKADGPAPAGSLSRRTDILNLVNTKRKPVSTINSGSTSADNIQISSVDETTSHSPDTREGYNGGGGLTDLLSGLLHP</sequence>
<gene>
    <name evidence="3" type="ORF">K457DRAFT_138507</name>
</gene>
<protein>
    <submittedName>
        <fullName evidence="3">Uncharacterized protein</fullName>
    </submittedName>
</protein>
<evidence type="ECO:0000256" key="2">
    <source>
        <dbReference type="SAM" id="SignalP"/>
    </source>
</evidence>
<feature type="chain" id="PRO_5008276287" evidence="2">
    <location>
        <begin position="22"/>
        <end position="106"/>
    </location>
</feature>
<feature type="compositionally biased region" description="Low complexity" evidence="1">
    <location>
        <begin position="97"/>
        <end position="106"/>
    </location>
</feature>
<dbReference type="Proteomes" id="UP000078512">
    <property type="component" value="Unassembled WGS sequence"/>
</dbReference>
<name>A0A197JUW4_9FUNG</name>
<dbReference type="AlphaFoldDB" id="A0A197JUW4"/>
<accession>A0A197JUW4</accession>
<keyword evidence="2" id="KW-0732">Signal</keyword>
<evidence type="ECO:0000256" key="1">
    <source>
        <dbReference type="SAM" id="MobiDB-lite"/>
    </source>
</evidence>
<feature type="signal peptide" evidence="2">
    <location>
        <begin position="1"/>
        <end position="21"/>
    </location>
</feature>
<feature type="compositionally biased region" description="Polar residues" evidence="1">
    <location>
        <begin position="59"/>
        <end position="83"/>
    </location>
</feature>
<reference evidence="3 4" key="1">
    <citation type="submission" date="2016-05" db="EMBL/GenBank/DDBJ databases">
        <title>Genome sequencing reveals origins of a unique bacterial endosymbiosis in the earliest lineages of terrestrial Fungi.</title>
        <authorList>
            <consortium name="DOE Joint Genome Institute"/>
            <person name="Uehling J."/>
            <person name="Gryganskyi A."/>
            <person name="Hameed K."/>
            <person name="Tschaplinski T."/>
            <person name="Misztal P."/>
            <person name="Wu S."/>
            <person name="Desiro A."/>
            <person name="Vande Pol N."/>
            <person name="Du Z.-Y."/>
            <person name="Zienkiewicz A."/>
            <person name="Zienkiewicz K."/>
            <person name="Morin E."/>
            <person name="Tisserant E."/>
            <person name="Splivallo R."/>
            <person name="Hainaut M."/>
            <person name="Henrissat B."/>
            <person name="Ohm R."/>
            <person name="Kuo A."/>
            <person name="Yan J."/>
            <person name="Lipzen A."/>
            <person name="Nolan M."/>
            <person name="Labutti K."/>
            <person name="Barry K."/>
            <person name="Goldstein A."/>
            <person name="Labbe J."/>
            <person name="Schadt C."/>
            <person name="Tuskan G."/>
            <person name="Grigoriev I."/>
            <person name="Martin F."/>
            <person name="Vilgalys R."/>
            <person name="Bonito G."/>
        </authorList>
    </citation>
    <scope>NUCLEOTIDE SEQUENCE [LARGE SCALE GENOMIC DNA]</scope>
    <source>
        <strain evidence="3 4">AG-77</strain>
    </source>
</reference>
<evidence type="ECO:0000313" key="3">
    <source>
        <dbReference type="EMBL" id="OAQ28768.1"/>
    </source>
</evidence>
<keyword evidence="4" id="KW-1185">Reference proteome</keyword>
<evidence type="ECO:0000313" key="4">
    <source>
        <dbReference type="Proteomes" id="UP000078512"/>
    </source>
</evidence>
<feature type="region of interest" description="Disordered" evidence="1">
    <location>
        <begin position="58"/>
        <end position="106"/>
    </location>
</feature>
<organism evidence="3 4">
    <name type="scientific">Linnemannia elongata AG-77</name>
    <dbReference type="NCBI Taxonomy" id="1314771"/>
    <lineage>
        <taxon>Eukaryota</taxon>
        <taxon>Fungi</taxon>
        <taxon>Fungi incertae sedis</taxon>
        <taxon>Mucoromycota</taxon>
        <taxon>Mortierellomycotina</taxon>
        <taxon>Mortierellomycetes</taxon>
        <taxon>Mortierellales</taxon>
        <taxon>Mortierellaceae</taxon>
        <taxon>Linnemannia</taxon>
    </lineage>
</organism>
<dbReference type="EMBL" id="KV442046">
    <property type="protein sequence ID" value="OAQ28768.1"/>
    <property type="molecule type" value="Genomic_DNA"/>
</dbReference>
<proteinExistence type="predicted"/>